<comment type="caution">
    <text evidence="2">The sequence shown here is derived from an EMBL/GenBank/DDBJ whole genome shotgun (WGS) entry which is preliminary data.</text>
</comment>
<dbReference type="EMBL" id="BAAAHE010000042">
    <property type="protein sequence ID" value="GAA0631868.1"/>
    <property type="molecule type" value="Genomic_DNA"/>
</dbReference>
<accession>A0ABN1H803</accession>
<name>A0ABN1H803_9ACTN</name>
<keyword evidence="1" id="KW-1133">Transmembrane helix</keyword>
<evidence type="ECO:0000313" key="2">
    <source>
        <dbReference type="EMBL" id="GAA0631868.1"/>
    </source>
</evidence>
<feature type="transmembrane region" description="Helical" evidence="1">
    <location>
        <begin position="7"/>
        <end position="32"/>
    </location>
</feature>
<protein>
    <recommendedName>
        <fullName evidence="4">Integral membrane protein</fullName>
    </recommendedName>
</protein>
<evidence type="ECO:0000313" key="3">
    <source>
        <dbReference type="Proteomes" id="UP001500957"/>
    </source>
</evidence>
<feature type="transmembrane region" description="Helical" evidence="1">
    <location>
        <begin position="88"/>
        <end position="113"/>
    </location>
</feature>
<keyword evidence="1" id="KW-0472">Membrane</keyword>
<feature type="transmembrane region" description="Helical" evidence="1">
    <location>
        <begin position="168"/>
        <end position="188"/>
    </location>
</feature>
<feature type="transmembrane region" description="Helical" evidence="1">
    <location>
        <begin position="133"/>
        <end position="156"/>
    </location>
</feature>
<dbReference type="Proteomes" id="UP001500957">
    <property type="component" value="Unassembled WGS sequence"/>
</dbReference>
<dbReference type="RefSeq" id="WP_344607997.1">
    <property type="nucleotide sequence ID" value="NZ_BAAAHE010000042.1"/>
</dbReference>
<evidence type="ECO:0008006" key="4">
    <source>
        <dbReference type="Google" id="ProtNLM"/>
    </source>
</evidence>
<sequence length="245" mass="26707">MNIRNQLICAWSIPLFMVMLGVGFGGLAGFIPPTPPSDNAQEVADFYRDHTQLIRTGVVLTMLGGALLVPWVSVLAHQLSRVEGRPAVFARTQMLAGAMIALIIVIPCMLWSAAAYRAERDPELVLLLSDVGWFFFILALSCPVVQMSAIALAILLSPENPVFPRWVGYANAWFAILLMPGALCTYFKDGVFAWNGLLGWWLTILTFFAFWTVNGIMLFKAIRQEQATTAQTDSAPAAAAAPATA</sequence>
<feature type="transmembrane region" description="Helical" evidence="1">
    <location>
        <begin position="52"/>
        <end position="76"/>
    </location>
</feature>
<gene>
    <name evidence="2" type="ORF">GCM10009547_39670</name>
</gene>
<evidence type="ECO:0000256" key="1">
    <source>
        <dbReference type="SAM" id="Phobius"/>
    </source>
</evidence>
<organism evidence="2 3">
    <name type="scientific">Sporichthya brevicatena</name>
    <dbReference type="NCBI Taxonomy" id="171442"/>
    <lineage>
        <taxon>Bacteria</taxon>
        <taxon>Bacillati</taxon>
        <taxon>Actinomycetota</taxon>
        <taxon>Actinomycetes</taxon>
        <taxon>Sporichthyales</taxon>
        <taxon>Sporichthyaceae</taxon>
        <taxon>Sporichthya</taxon>
    </lineage>
</organism>
<keyword evidence="1" id="KW-0812">Transmembrane</keyword>
<reference evidence="2 3" key="1">
    <citation type="journal article" date="2019" name="Int. J. Syst. Evol. Microbiol.">
        <title>The Global Catalogue of Microorganisms (GCM) 10K type strain sequencing project: providing services to taxonomists for standard genome sequencing and annotation.</title>
        <authorList>
            <consortium name="The Broad Institute Genomics Platform"/>
            <consortium name="The Broad Institute Genome Sequencing Center for Infectious Disease"/>
            <person name="Wu L."/>
            <person name="Ma J."/>
        </authorList>
    </citation>
    <scope>NUCLEOTIDE SEQUENCE [LARGE SCALE GENOMIC DNA]</scope>
    <source>
        <strain evidence="2 3">JCM 10671</strain>
    </source>
</reference>
<feature type="transmembrane region" description="Helical" evidence="1">
    <location>
        <begin position="200"/>
        <end position="219"/>
    </location>
</feature>
<proteinExistence type="predicted"/>
<keyword evidence="3" id="KW-1185">Reference proteome</keyword>